<evidence type="ECO:0000256" key="4">
    <source>
        <dbReference type="ARBA" id="ARBA00022679"/>
    </source>
</evidence>
<dbReference type="NCBIfam" id="TIGR00571">
    <property type="entry name" value="dam"/>
    <property type="match status" value="1"/>
</dbReference>
<keyword evidence="5" id="KW-0949">S-adenosyl-L-methionine</keyword>
<evidence type="ECO:0000256" key="5">
    <source>
        <dbReference type="ARBA" id="ARBA00022691"/>
    </source>
</evidence>
<dbReference type="SUPFAM" id="SSF53335">
    <property type="entry name" value="S-adenosyl-L-methionine-dependent methyltransferases"/>
    <property type="match status" value="1"/>
</dbReference>
<organism evidence="7">
    <name type="scientific">viral metagenome</name>
    <dbReference type="NCBI Taxonomy" id="1070528"/>
    <lineage>
        <taxon>unclassified sequences</taxon>
        <taxon>metagenomes</taxon>
        <taxon>organismal metagenomes</taxon>
    </lineage>
</organism>
<dbReference type="GO" id="GO:1904047">
    <property type="term" value="F:S-adenosyl-L-methionine binding"/>
    <property type="evidence" value="ECO:0007669"/>
    <property type="project" value="TreeGrafter"/>
</dbReference>
<dbReference type="InterPro" id="IPR002052">
    <property type="entry name" value="DNA_methylase_N6_adenine_CS"/>
</dbReference>
<dbReference type="EMBL" id="MN740207">
    <property type="protein sequence ID" value="QHT93382.1"/>
    <property type="molecule type" value="Genomic_DNA"/>
</dbReference>
<dbReference type="GO" id="GO:0009307">
    <property type="term" value="P:DNA restriction-modification system"/>
    <property type="evidence" value="ECO:0007669"/>
    <property type="project" value="InterPro"/>
</dbReference>
<keyword evidence="4" id="KW-0808">Transferase</keyword>
<evidence type="ECO:0000256" key="2">
    <source>
        <dbReference type="ARBA" id="ARBA00011900"/>
    </source>
</evidence>
<proteinExistence type="inferred from homology"/>
<comment type="catalytic activity">
    <reaction evidence="6">
        <text>a 2'-deoxyadenosine in DNA + S-adenosyl-L-methionine = an N(6)-methyl-2'-deoxyadenosine in DNA + S-adenosyl-L-homocysteine + H(+)</text>
        <dbReference type="Rhea" id="RHEA:15197"/>
        <dbReference type="Rhea" id="RHEA-COMP:12418"/>
        <dbReference type="Rhea" id="RHEA-COMP:12419"/>
        <dbReference type="ChEBI" id="CHEBI:15378"/>
        <dbReference type="ChEBI" id="CHEBI:57856"/>
        <dbReference type="ChEBI" id="CHEBI:59789"/>
        <dbReference type="ChEBI" id="CHEBI:90615"/>
        <dbReference type="ChEBI" id="CHEBI:90616"/>
        <dbReference type="EC" id="2.1.1.72"/>
    </reaction>
</comment>
<dbReference type="InterPro" id="IPR023095">
    <property type="entry name" value="Ade_MeTrfase_dom_2"/>
</dbReference>
<keyword evidence="3" id="KW-0489">Methyltransferase</keyword>
<dbReference type="EC" id="2.1.1.72" evidence="2"/>
<evidence type="ECO:0000256" key="1">
    <source>
        <dbReference type="ARBA" id="ARBA00006594"/>
    </source>
</evidence>
<dbReference type="PANTHER" id="PTHR30481:SF3">
    <property type="entry name" value="DNA ADENINE METHYLASE"/>
    <property type="match status" value="1"/>
</dbReference>
<dbReference type="InterPro" id="IPR029063">
    <property type="entry name" value="SAM-dependent_MTases_sf"/>
</dbReference>
<reference evidence="7" key="1">
    <citation type="journal article" date="2020" name="Nature">
        <title>Giant virus diversity and host interactions through global metagenomics.</title>
        <authorList>
            <person name="Schulz F."/>
            <person name="Roux S."/>
            <person name="Paez-Espino D."/>
            <person name="Jungbluth S."/>
            <person name="Walsh D.A."/>
            <person name="Denef V.J."/>
            <person name="McMahon K.D."/>
            <person name="Konstantinidis K.T."/>
            <person name="Eloe-Fadrosh E.A."/>
            <person name="Kyrpides N.C."/>
            <person name="Woyke T."/>
        </authorList>
    </citation>
    <scope>NUCLEOTIDE SEQUENCE</scope>
    <source>
        <strain evidence="7">GVMAG-M-3300024252-29</strain>
    </source>
</reference>
<dbReference type="GO" id="GO:0006298">
    <property type="term" value="P:mismatch repair"/>
    <property type="evidence" value="ECO:0007669"/>
    <property type="project" value="TreeGrafter"/>
</dbReference>
<dbReference type="InterPro" id="IPR012327">
    <property type="entry name" value="MeTrfase_D12"/>
</dbReference>
<dbReference type="PRINTS" id="PR00505">
    <property type="entry name" value="D12N6MTFRASE"/>
</dbReference>
<dbReference type="GO" id="GO:0043565">
    <property type="term" value="F:sequence-specific DNA binding"/>
    <property type="evidence" value="ECO:0007669"/>
    <property type="project" value="TreeGrafter"/>
</dbReference>
<accession>A0A6C0IK89</accession>
<dbReference type="PANTHER" id="PTHR30481">
    <property type="entry name" value="DNA ADENINE METHYLASE"/>
    <property type="match status" value="1"/>
</dbReference>
<dbReference type="PIRSF" id="PIRSF000398">
    <property type="entry name" value="M_m6A_EcoRV"/>
    <property type="match status" value="1"/>
</dbReference>
<dbReference type="InterPro" id="IPR012263">
    <property type="entry name" value="M_m6A_EcoRV"/>
</dbReference>
<protein>
    <recommendedName>
        <fullName evidence="2">site-specific DNA-methyltransferase (adenine-specific)</fullName>
        <ecNumber evidence="2">2.1.1.72</ecNumber>
    </recommendedName>
</protein>
<evidence type="ECO:0000256" key="6">
    <source>
        <dbReference type="ARBA" id="ARBA00047942"/>
    </source>
</evidence>
<sequence>MIDNAVKEVSTTKIHTPKPILKWVGGKTQIMDKLIADFPVEINNYHETFLGGGSVLLTLLSYVKNDIIKIHGNIYAYDLNEPLIYMYKNIQTHHNELYDTLQTIITEFNECEDGEINRKPETIEEAKMAKENYYYWTRIRYNKLSLTDKKGVIGSAMFIFLNKTCFRGIFRVGPNGFNVPYGNYKKPGIIDKAHLEEIHHLIQNVIFECSDFNTSLTNVEVNDFVYLDPPYAPPQTESSFVGYTEKGFSIENHNNLFKLIHTLTDTNKKIMLSNADVSLVRENFTDEKYTILSILCKRSINSKNPDAKAKEVIIRNY</sequence>
<comment type="similarity">
    <text evidence="1">Belongs to the N(4)/N(6)-methyltransferase family.</text>
</comment>
<evidence type="ECO:0000313" key="7">
    <source>
        <dbReference type="EMBL" id="QHT93382.1"/>
    </source>
</evidence>
<dbReference type="GO" id="GO:0032259">
    <property type="term" value="P:methylation"/>
    <property type="evidence" value="ECO:0007669"/>
    <property type="project" value="UniProtKB-KW"/>
</dbReference>
<dbReference type="PROSITE" id="PS00092">
    <property type="entry name" value="N6_MTASE"/>
    <property type="match status" value="1"/>
</dbReference>
<name>A0A6C0IK89_9ZZZZ</name>
<evidence type="ECO:0000256" key="3">
    <source>
        <dbReference type="ARBA" id="ARBA00022603"/>
    </source>
</evidence>
<dbReference type="Gene3D" id="3.40.50.150">
    <property type="entry name" value="Vaccinia Virus protein VP39"/>
    <property type="match status" value="1"/>
</dbReference>
<dbReference type="Gene3D" id="1.10.1020.10">
    <property type="entry name" value="Adenine-specific Methyltransferase, Domain 2"/>
    <property type="match status" value="1"/>
</dbReference>
<dbReference type="AlphaFoldDB" id="A0A6C0IK89"/>
<dbReference type="Pfam" id="PF02086">
    <property type="entry name" value="MethyltransfD12"/>
    <property type="match status" value="1"/>
</dbReference>
<dbReference type="GO" id="GO:0009007">
    <property type="term" value="F:site-specific DNA-methyltransferase (adenine-specific) activity"/>
    <property type="evidence" value="ECO:0007669"/>
    <property type="project" value="UniProtKB-EC"/>
</dbReference>